<evidence type="ECO:0008006" key="3">
    <source>
        <dbReference type="Google" id="ProtNLM"/>
    </source>
</evidence>
<dbReference type="InterPro" id="IPR001753">
    <property type="entry name" value="Enoyl-CoA_hydra/iso"/>
</dbReference>
<dbReference type="GO" id="GO:0005777">
    <property type="term" value="C:peroxisome"/>
    <property type="evidence" value="ECO:0007669"/>
    <property type="project" value="TreeGrafter"/>
</dbReference>
<protein>
    <recommendedName>
        <fullName evidence="3">Enoyl-CoA hydratase/isomerase</fullName>
    </recommendedName>
</protein>
<evidence type="ECO:0000313" key="2">
    <source>
        <dbReference type="Proteomes" id="UP001175261"/>
    </source>
</evidence>
<dbReference type="GO" id="GO:0004165">
    <property type="term" value="F:delta(3)-delta(2)-enoyl-CoA isomerase activity"/>
    <property type="evidence" value="ECO:0007669"/>
    <property type="project" value="TreeGrafter"/>
</dbReference>
<dbReference type="Proteomes" id="UP001175261">
    <property type="component" value="Unassembled WGS sequence"/>
</dbReference>
<organism evidence="1 2">
    <name type="scientific">Sarocladium strictum</name>
    <name type="common">Black bundle disease fungus</name>
    <name type="synonym">Acremonium strictum</name>
    <dbReference type="NCBI Taxonomy" id="5046"/>
    <lineage>
        <taxon>Eukaryota</taxon>
        <taxon>Fungi</taxon>
        <taxon>Dikarya</taxon>
        <taxon>Ascomycota</taxon>
        <taxon>Pezizomycotina</taxon>
        <taxon>Sordariomycetes</taxon>
        <taxon>Hypocreomycetidae</taxon>
        <taxon>Hypocreales</taxon>
        <taxon>Sarocladiaceae</taxon>
        <taxon>Sarocladium</taxon>
    </lineage>
</organism>
<comment type="caution">
    <text evidence="1">The sequence shown here is derived from an EMBL/GenBank/DDBJ whole genome shotgun (WGS) entry which is preliminary data.</text>
</comment>
<dbReference type="EMBL" id="JAPDFR010000003">
    <property type="protein sequence ID" value="KAK0388185.1"/>
    <property type="molecule type" value="Genomic_DNA"/>
</dbReference>
<keyword evidence="2" id="KW-1185">Reference proteome</keyword>
<dbReference type="PANTHER" id="PTHR11941:SF75">
    <property type="entry name" value="ENOYL-COA HYDRATASE_ISOMERASE FAMILY PROTEIN"/>
    <property type="match status" value="1"/>
</dbReference>
<dbReference type="Gene3D" id="3.90.226.10">
    <property type="entry name" value="2-enoyl-CoA Hydratase, Chain A, domain 1"/>
    <property type="match status" value="1"/>
</dbReference>
<gene>
    <name evidence="1" type="ORF">NLU13_4430</name>
</gene>
<reference evidence="1" key="1">
    <citation type="submission" date="2022-10" db="EMBL/GenBank/DDBJ databases">
        <title>Determination and structural analysis of whole genome sequence of Sarocladium strictum F4-1.</title>
        <authorList>
            <person name="Hu L."/>
            <person name="Jiang Y."/>
        </authorList>
    </citation>
    <scope>NUCLEOTIDE SEQUENCE</scope>
    <source>
        <strain evidence="1">F4-1</strain>
    </source>
</reference>
<dbReference type="PANTHER" id="PTHR11941">
    <property type="entry name" value="ENOYL-COA HYDRATASE-RELATED"/>
    <property type="match status" value="1"/>
</dbReference>
<accession>A0AA39GIV8</accession>
<dbReference type="InterPro" id="IPR029045">
    <property type="entry name" value="ClpP/crotonase-like_dom_sf"/>
</dbReference>
<dbReference type="AlphaFoldDB" id="A0AA39GIV8"/>
<proteinExistence type="predicted"/>
<name>A0AA39GIV8_SARSR</name>
<dbReference type="SUPFAM" id="SSF52096">
    <property type="entry name" value="ClpP/crotonase"/>
    <property type="match status" value="1"/>
</dbReference>
<evidence type="ECO:0000313" key="1">
    <source>
        <dbReference type="EMBL" id="KAK0388185.1"/>
    </source>
</evidence>
<dbReference type="GO" id="GO:0006635">
    <property type="term" value="P:fatty acid beta-oxidation"/>
    <property type="evidence" value="ECO:0007669"/>
    <property type="project" value="TreeGrafter"/>
</dbReference>
<sequence length="276" mass="30550">MATLFTIPIPPCTDHQGGAIVCTEPSPAVYLLTFTSPPDNRLTTPFCRAFLAALDVLEFGPHKPGVVITTSGIPKFYSNGLDLKHAVETEGFWPLLYQVWKRLLTYPMPTVALINGHAFAGGLMLATAHDYRLTPSRGFLCLNELLFGAPLKPAMAALFRVKLPPTSFRTLILEAHRFTGAEAVTAGLADAEAPQGLEDALAFVEKKQLKDKPRTGVYGALKLEMYKDLVAVLEGPEMESDERRFEQAPSVESERKEFGRVWYEQWQKDNASKPKL</sequence>
<dbReference type="CDD" id="cd06558">
    <property type="entry name" value="crotonase-like"/>
    <property type="match status" value="1"/>
</dbReference>
<dbReference type="Pfam" id="PF00378">
    <property type="entry name" value="ECH_1"/>
    <property type="match status" value="1"/>
</dbReference>